<keyword evidence="1" id="KW-0472">Membrane</keyword>
<evidence type="ECO:0000313" key="3">
    <source>
        <dbReference type="Proteomes" id="UP000306552"/>
    </source>
</evidence>
<reference evidence="2 3" key="1">
    <citation type="submission" date="2019-04" db="EMBL/GenBank/DDBJ databases">
        <title>Psychroflexus halotolerans sp. nov., isolated from a marine solar saltern.</title>
        <authorList>
            <person name="Feng X."/>
        </authorList>
    </citation>
    <scope>NUCLEOTIDE SEQUENCE [LARGE SCALE GENOMIC DNA]</scope>
    <source>
        <strain evidence="2 3">WDS2C27</strain>
    </source>
</reference>
<proteinExistence type="predicted"/>
<sequence length="40" mass="4558">MSIQEILVWLTFIAAIGFLVKKFFFKKKTKKACGQDDCGC</sequence>
<accession>A0A4U5TP83</accession>
<gene>
    <name evidence="2" type="ORF">FCN74_11825</name>
</gene>
<evidence type="ECO:0000313" key="2">
    <source>
        <dbReference type="EMBL" id="TKS55471.1"/>
    </source>
</evidence>
<dbReference type="AlphaFoldDB" id="A0A4U5TP83"/>
<dbReference type="EMBL" id="SWMU01000006">
    <property type="protein sequence ID" value="TKS55471.1"/>
    <property type="molecule type" value="Genomic_DNA"/>
</dbReference>
<dbReference type="Proteomes" id="UP000306552">
    <property type="component" value="Unassembled WGS sequence"/>
</dbReference>
<keyword evidence="3" id="KW-1185">Reference proteome</keyword>
<keyword evidence="1" id="KW-0812">Transmembrane</keyword>
<evidence type="ECO:0000256" key="1">
    <source>
        <dbReference type="SAM" id="Phobius"/>
    </source>
</evidence>
<name>A0A4U5TP83_9FLAO</name>
<feature type="transmembrane region" description="Helical" evidence="1">
    <location>
        <begin position="6"/>
        <end position="25"/>
    </location>
</feature>
<organism evidence="2 3">
    <name type="scientific">Mesohalobacter halotolerans</name>
    <dbReference type="NCBI Taxonomy" id="1883405"/>
    <lineage>
        <taxon>Bacteria</taxon>
        <taxon>Pseudomonadati</taxon>
        <taxon>Bacteroidota</taxon>
        <taxon>Flavobacteriia</taxon>
        <taxon>Flavobacteriales</taxon>
        <taxon>Flavobacteriaceae</taxon>
        <taxon>Mesohalobacter</taxon>
    </lineage>
</organism>
<comment type="caution">
    <text evidence="2">The sequence shown here is derived from an EMBL/GenBank/DDBJ whole genome shotgun (WGS) entry which is preliminary data.</text>
</comment>
<keyword evidence="1" id="KW-1133">Transmembrane helix</keyword>
<protein>
    <submittedName>
        <fullName evidence="2">FeoB-associated Cys-rich membrane protein</fullName>
    </submittedName>
</protein>